<proteinExistence type="predicted"/>
<sequence length="917" mass="105583">MSYSTISKSTKRKRYLEELELIELDNESIHSELESIDQPNVFSYSASLDLNSESNSLLVHNLLHLDGTINDMCNDEYDAISFSSNSDIEDEDKISNTNEYPNEHHSIDNEMDSSILNNLAKWAVSYNISQIALLKVLKIHKCHNYFPVDARTILKTKSSVQPLQIQTVTPGSFYYFSIHNSLKSISNSDHEYFVEDKIKIVVGIDGLPLTNSSSSCFWPILGYVRHPVYNLTCLISGFYSEHRVCFPGTDCITKRTLIDFLNRTDEEFHMTDEFAKKLILLWLGCIKNSPVSVRLQSKKVNDITKELLALRLSVCSDFSRVPWGLNEVVRWKVTEFCQFLLYTGPIVLQTFLNNEYYLHFLCLHVSFRILLAPNVSTDFVNFVKKILKYFVDKFCEIYGKEFISLNVHNLLHIVDDYKKFGSLDSCSCFPFENYMKTLKKMIRKNEKPLEQVVKRYHEFQMFGKYELNTRSRSSINKKYLKIYSGRPLPKDCIKLEFKIAIKDNIKINVKSFSDAYIGYTFGGKLNIFKVVNICVHKSSKKKVFVAQLFNTIHPFYEKPINSMKIGIAIVNELSNHLITIDIETFFPNIEKMVKFSVVHFFGDNSVAAVPRFWYSDKNGTCAWPKKPHNTKRLIEQCSIPNKIEYKYLEARVMNSGIESLAIAKQKAKKAMYISDLDEDEIKPKTKNLNRQMIALFFSENYIAPDNLPEKSLHFPGNNKKKCETEVHQHFAASKQPSVDKSPVSISDHIRSASIDKISLKTIDPYTKKVISSTVSRKLEFSDDKNKSYNNKINFDMLSDEESFETSIMKNKDSSFISKVTHNYEQTSTKSNINDRKKSCTLLQTIIDSGSRNCSNSAVDNGSQKILKSILRNMVYIQTNIKHLSMQQKEILSKLDSKSMSKNSIKCSSNNEFLDDFN</sequence>
<reference evidence="1 2" key="1">
    <citation type="submission" date="2019-08" db="EMBL/GenBank/DDBJ databases">
        <title>The genome of the soybean aphid Biotype 1, its phylome, world population structure and adaptation to the North American continent.</title>
        <authorList>
            <person name="Giordano R."/>
            <person name="Donthu R.K."/>
            <person name="Hernandez A.G."/>
            <person name="Wright C.L."/>
            <person name="Zimin A.V."/>
        </authorList>
    </citation>
    <scope>NUCLEOTIDE SEQUENCE [LARGE SCALE GENOMIC DNA]</scope>
    <source>
        <tissue evidence="1">Whole aphids</tissue>
    </source>
</reference>
<comment type="caution">
    <text evidence="1">The sequence shown here is derived from an EMBL/GenBank/DDBJ whole genome shotgun (WGS) entry which is preliminary data.</text>
</comment>
<dbReference type="EMBL" id="VYZN01000048">
    <property type="protein sequence ID" value="KAE9528788.1"/>
    <property type="molecule type" value="Genomic_DNA"/>
</dbReference>
<protein>
    <recommendedName>
        <fullName evidence="3">DUF4218 domain-containing protein</fullName>
    </recommendedName>
</protein>
<dbReference type="PANTHER" id="PTHR33053">
    <property type="entry name" value="PROTEIN, PUTATIVE-RELATED"/>
    <property type="match status" value="1"/>
</dbReference>
<evidence type="ECO:0008006" key="3">
    <source>
        <dbReference type="Google" id="ProtNLM"/>
    </source>
</evidence>
<keyword evidence="2" id="KW-1185">Reference proteome</keyword>
<dbReference type="AlphaFoldDB" id="A0A6G0TC04"/>
<accession>A0A6G0TC04</accession>
<evidence type="ECO:0000313" key="2">
    <source>
        <dbReference type="Proteomes" id="UP000475862"/>
    </source>
</evidence>
<gene>
    <name evidence="1" type="ORF">AGLY_012363</name>
</gene>
<dbReference type="OrthoDB" id="6622893at2759"/>
<evidence type="ECO:0000313" key="1">
    <source>
        <dbReference type="EMBL" id="KAE9528788.1"/>
    </source>
</evidence>
<organism evidence="1 2">
    <name type="scientific">Aphis glycines</name>
    <name type="common">Soybean aphid</name>
    <dbReference type="NCBI Taxonomy" id="307491"/>
    <lineage>
        <taxon>Eukaryota</taxon>
        <taxon>Metazoa</taxon>
        <taxon>Ecdysozoa</taxon>
        <taxon>Arthropoda</taxon>
        <taxon>Hexapoda</taxon>
        <taxon>Insecta</taxon>
        <taxon>Pterygota</taxon>
        <taxon>Neoptera</taxon>
        <taxon>Paraneoptera</taxon>
        <taxon>Hemiptera</taxon>
        <taxon>Sternorrhyncha</taxon>
        <taxon>Aphidomorpha</taxon>
        <taxon>Aphidoidea</taxon>
        <taxon>Aphididae</taxon>
        <taxon>Aphidini</taxon>
        <taxon>Aphis</taxon>
        <taxon>Aphis</taxon>
    </lineage>
</organism>
<name>A0A6G0TC04_APHGL</name>
<dbReference type="Proteomes" id="UP000475862">
    <property type="component" value="Unassembled WGS sequence"/>
</dbReference>